<evidence type="ECO:0000256" key="4">
    <source>
        <dbReference type="ARBA" id="ARBA00022624"/>
    </source>
</evidence>
<dbReference type="SMART" id="SM00917">
    <property type="entry name" value="LeuA_dimer"/>
    <property type="match status" value="1"/>
</dbReference>
<keyword evidence="12" id="KW-1185">Reference proteome</keyword>
<evidence type="ECO:0000256" key="7">
    <source>
        <dbReference type="ARBA" id="ARBA00048263"/>
    </source>
</evidence>
<evidence type="ECO:0000256" key="6">
    <source>
        <dbReference type="ARBA" id="ARBA00023304"/>
    </source>
</evidence>
<dbReference type="GO" id="GO:0043714">
    <property type="term" value="F:(R)-citramalate synthase activity"/>
    <property type="evidence" value="ECO:0007669"/>
    <property type="project" value="UniProtKB-UniRule"/>
</dbReference>
<comment type="catalytic activity">
    <reaction evidence="7">
        <text>pyruvate + acetyl-CoA + H2O = (3R)-citramalate + CoA + H(+)</text>
        <dbReference type="Rhea" id="RHEA:19045"/>
        <dbReference type="ChEBI" id="CHEBI:15361"/>
        <dbReference type="ChEBI" id="CHEBI:15377"/>
        <dbReference type="ChEBI" id="CHEBI:15378"/>
        <dbReference type="ChEBI" id="CHEBI:30934"/>
        <dbReference type="ChEBI" id="CHEBI:57287"/>
        <dbReference type="ChEBI" id="CHEBI:57288"/>
        <dbReference type="EC" id="2.3.3.21"/>
    </reaction>
</comment>
<keyword evidence="5 9" id="KW-0808">Transferase</keyword>
<dbReference type="Proteomes" id="UP000435304">
    <property type="component" value="Unassembled WGS sequence"/>
</dbReference>
<dbReference type="Gene3D" id="3.30.160.270">
    <property type="match status" value="1"/>
</dbReference>
<dbReference type="PANTHER" id="PTHR43538">
    <property type="entry name" value="ALPHA-IPM SYNTHASE/HOMOCITRATE SYNTHASE"/>
    <property type="match status" value="1"/>
</dbReference>
<evidence type="ECO:0000256" key="5">
    <source>
        <dbReference type="ARBA" id="ARBA00022679"/>
    </source>
</evidence>
<reference evidence="11 12" key="1">
    <citation type="submission" date="2019-12" db="EMBL/GenBank/DDBJ databases">
        <title>Auraticoccus cholistani sp. nov., an actinomycete isolated from soil of Cholistan desert.</title>
        <authorList>
            <person name="Cheema M.T."/>
        </authorList>
    </citation>
    <scope>NUCLEOTIDE SEQUENCE [LARGE SCALE GENOMIC DNA]</scope>
    <source>
        <strain evidence="11 12">F435</strain>
    </source>
</reference>
<dbReference type="NCBIfam" id="TIGR00977">
    <property type="entry name" value="citramal_synth"/>
    <property type="match status" value="1"/>
</dbReference>
<proteinExistence type="inferred from homology"/>
<dbReference type="SUPFAM" id="SSF51569">
    <property type="entry name" value="Aldolase"/>
    <property type="match status" value="1"/>
</dbReference>
<dbReference type="CDD" id="cd07941">
    <property type="entry name" value="DRE_TIM_LeuA3"/>
    <property type="match status" value="1"/>
</dbReference>
<dbReference type="PROSITE" id="PS00816">
    <property type="entry name" value="AIPM_HOMOCIT_SYNTH_2"/>
    <property type="match status" value="1"/>
</dbReference>
<evidence type="ECO:0000256" key="1">
    <source>
        <dbReference type="ARBA" id="ARBA00004743"/>
    </source>
</evidence>
<dbReference type="PROSITE" id="PS50991">
    <property type="entry name" value="PYR_CT"/>
    <property type="match status" value="1"/>
</dbReference>
<dbReference type="PROSITE" id="PS00815">
    <property type="entry name" value="AIPM_HOMOCIT_SYNTH_1"/>
    <property type="match status" value="1"/>
</dbReference>
<accession>A0A6A9URU8</accession>
<dbReference type="AlphaFoldDB" id="A0A6A9URU8"/>
<evidence type="ECO:0000313" key="11">
    <source>
        <dbReference type="EMBL" id="MVA75636.1"/>
    </source>
</evidence>
<dbReference type="Gene3D" id="1.10.238.260">
    <property type="match status" value="1"/>
</dbReference>
<dbReference type="InterPro" id="IPR054691">
    <property type="entry name" value="LeuA/HCS_post-cat"/>
</dbReference>
<dbReference type="InterPro" id="IPR002034">
    <property type="entry name" value="AIPM/Hcit_synth_CS"/>
</dbReference>
<dbReference type="GO" id="GO:0009097">
    <property type="term" value="P:isoleucine biosynthetic process"/>
    <property type="evidence" value="ECO:0007669"/>
    <property type="project" value="UniProtKB-UniRule"/>
</dbReference>
<dbReference type="EC" id="2.3.3.21" evidence="8"/>
<dbReference type="UniPathway" id="UPA00047">
    <property type="reaction ID" value="UER00066"/>
</dbReference>
<keyword evidence="4" id="KW-0412">Isoleucine biosynthesis</keyword>
<dbReference type="SUPFAM" id="SSF110921">
    <property type="entry name" value="2-isopropylmalate synthase LeuA, allosteric (dimerisation) domain"/>
    <property type="match status" value="1"/>
</dbReference>
<dbReference type="EMBL" id="WPCU01000005">
    <property type="protein sequence ID" value="MVA75636.1"/>
    <property type="molecule type" value="Genomic_DNA"/>
</dbReference>
<evidence type="ECO:0000313" key="12">
    <source>
        <dbReference type="Proteomes" id="UP000435304"/>
    </source>
</evidence>
<gene>
    <name evidence="11" type="ORF">GC722_06290</name>
</gene>
<dbReference type="InterPro" id="IPR005675">
    <property type="entry name" value="Citramal_synthase"/>
</dbReference>
<keyword evidence="6" id="KW-0100">Branched-chain amino acid biosynthesis</keyword>
<comment type="similarity">
    <text evidence="2 9">Belongs to the alpha-IPM synthase/homocitrate synthase family.</text>
</comment>
<dbReference type="GO" id="GO:0003852">
    <property type="term" value="F:2-isopropylmalate synthase activity"/>
    <property type="evidence" value="ECO:0007669"/>
    <property type="project" value="InterPro"/>
</dbReference>
<evidence type="ECO:0000256" key="2">
    <source>
        <dbReference type="ARBA" id="ARBA00006154"/>
    </source>
</evidence>
<dbReference type="InterPro" id="IPR013709">
    <property type="entry name" value="2-isopropylmalate_synth_dimer"/>
</dbReference>
<dbReference type="GO" id="GO:0009098">
    <property type="term" value="P:L-leucine biosynthetic process"/>
    <property type="evidence" value="ECO:0007669"/>
    <property type="project" value="InterPro"/>
</dbReference>
<evidence type="ECO:0000256" key="8">
    <source>
        <dbReference type="NCBIfam" id="TIGR00977"/>
    </source>
</evidence>
<keyword evidence="3" id="KW-0028">Amino-acid biosynthesis</keyword>
<feature type="domain" description="Pyruvate carboxyltransferase" evidence="10">
    <location>
        <begin position="7"/>
        <end position="270"/>
    </location>
</feature>
<dbReference type="Pfam" id="PF08502">
    <property type="entry name" value="LeuA_dimer"/>
    <property type="match status" value="1"/>
</dbReference>
<dbReference type="InterPro" id="IPR036230">
    <property type="entry name" value="LeuA_allosteric_dom_sf"/>
</dbReference>
<dbReference type="Pfam" id="PF00682">
    <property type="entry name" value="HMGL-like"/>
    <property type="match status" value="1"/>
</dbReference>
<protein>
    <recommendedName>
        <fullName evidence="8">Citramalate synthase</fullName>
        <ecNumber evidence="8">2.3.3.21</ecNumber>
    </recommendedName>
</protein>
<dbReference type="InterPro" id="IPR013785">
    <property type="entry name" value="Aldolase_TIM"/>
</dbReference>
<comment type="pathway">
    <text evidence="1">Amino-acid biosynthesis; L-isoleucine biosynthesis; 2-oxobutanoate from pyruvate: step 1/3.</text>
</comment>
<dbReference type="Pfam" id="PF22617">
    <property type="entry name" value="HCS_D2"/>
    <property type="match status" value="1"/>
</dbReference>
<comment type="caution">
    <text evidence="11">The sequence shown here is derived from an EMBL/GenBank/DDBJ whole genome shotgun (WGS) entry which is preliminary data.</text>
</comment>
<evidence type="ECO:0000259" key="10">
    <source>
        <dbReference type="PROSITE" id="PS50991"/>
    </source>
</evidence>
<dbReference type="InterPro" id="IPR000891">
    <property type="entry name" value="PYR_CT"/>
</dbReference>
<evidence type="ECO:0000256" key="9">
    <source>
        <dbReference type="RuleBase" id="RU003523"/>
    </source>
</evidence>
<evidence type="ECO:0000256" key="3">
    <source>
        <dbReference type="ARBA" id="ARBA00022605"/>
    </source>
</evidence>
<dbReference type="PANTHER" id="PTHR43538:SF1">
    <property type="entry name" value="(R)-CITRAMALATE SYNTHASE"/>
    <property type="match status" value="1"/>
</dbReference>
<name>A0A6A9URU8_9ACTN</name>
<sequence>MAAPPQFHVYDTTLRDGAQQEGLRLTVADKLRIAGYLDELGVGFIEGGWPGANPTDTAFFAAAARGELVLKHAQLVAFGATRRVGGRAADDPLVAALRDSHAPYACLVAKSHSRHVELALRTTLAENLAMVTDTVQHLRSEGMRVFVDCEHFFDGYREDPAYALEVVRTAAEAGAEVVVLCDTNGGMLPSWMGDVVSAAGAVGVDLGVHCHNDTGCAIANTLAAVDAGVMHVQGTVNGYGERTGNADLVPVVANLELKYGWSVLPEGALAEATRISHAISAVTNVPGSARAPYVGTSSFAHKAGLHASAIRVDPNLYQHIDPALVGNDMRMLISDMAGRANIQIKGEELGFDLSDRELAARVTEQVKNREAEGYSYEAADASFELLLRSELGELDEYFSVLQWRVHTHSAAGERSDSEATVKLRARGEEQLFVGEGNGPVNALDAALRRALTPAFPVVDCYELTDYRVRVLEGSVRAGGGHGTNAVVRVLIDTTDGERTWTTVGVGSNVIEASWEALSDAYLYGLLHRAAPEPAPAEVTVVD</sequence>
<dbReference type="Gene3D" id="3.20.20.70">
    <property type="entry name" value="Aldolase class I"/>
    <property type="match status" value="1"/>
</dbReference>
<organism evidence="11 12">
    <name type="scientific">Auraticoccus cholistanensis</name>
    <dbReference type="NCBI Taxonomy" id="2656650"/>
    <lineage>
        <taxon>Bacteria</taxon>
        <taxon>Bacillati</taxon>
        <taxon>Actinomycetota</taxon>
        <taxon>Actinomycetes</taxon>
        <taxon>Propionibacteriales</taxon>
        <taxon>Propionibacteriaceae</taxon>
        <taxon>Auraticoccus</taxon>
    </lineage>
</organism>